<gene>
    <name evidence="2" type="ORF">PG994_013842</name>
</gene>
<dbReference type="GeneID" id="92098314"/>
<evidence type="ECO:0000313" key="3">
    <source>
        <dbReference type="Proteomes" id="UP001480595"/>
    </source>
</evidence>
<name>A0ABR1T4E6_9PEZI</name>
<dbReference type="RefSeq" id="XP_066708380.1">
    <property type="nucleotide sequence ID" value="XM_066865251.1"/>
</dbReference>
<evidence type="ECO:0000256" key="1">
    <source>
        <dbReference type="SAM" id="MobiDB-lite"/>
    </source>
</evidence>
<protein>
    <submittedName>
        <fullName evidence="2">Uncharacterized protein</fullName>
    </submittedName>
</protein>
<dbReference type="Proteomes" id="UP001480595">
    <property type="component" value="Unassembled WGS sequence"/>
</dbReference>
<comment type="caution">
    <text evidence="2">The sequence shown here is derived from an EMBL/GenBank/DDBJ whole genome shotgun (WGS) entry which is preliminary data.</text>
</comment>
<evidence type="ECO:0000313" key="2">
    <source>
        <dbReference type="EMBL" id="KAK8040835.1"/>
    </source>
</evidence>
<reference evidence="2 3" key="1">
    <citation type="submission" date="2023-01" db="EMBL/GenBank/DDBJ databases">
        <title>Analysis of 21 Apiospora genomes using comparative genomics revels a genus with tremendous synthesis potential of carbohydrate active enzymes and secondary metabolites.</title>
        <authorList>
            <person name="Sorensen T."/>
        </authorList>
    </citation>
    <scope>NUCLEOTIDE SEQUENCE [LARGE SCALE GENOMIC DNA]</scope>
    <source>
        <strain evidence="2 3">CBS 135458</strain>
    </source>
</reference>
<dbReference type="EMBL" id="JAQQWL010000015">
    <property type="protein sequence ID" value="KAK8040835.1"/>
    <property type="molecule type" value="Genomic_DNA"/>
</dbReference>
<feature type="compositionally biased region" description="Basic and acidic residues" evidence="1">
    <location>
        <begin position="9"/>
        <end position="21"/>
    </location>
</feature>
<organism evidence="2 3">
    <name type="scientific">Apiospora phragmitis</name>
    <dbReference type="NCBI Taxonomy" id="2905665"/>
    <lineage>
        <taxon>Eukaryota</taxon>
        <taxon>Fungi</taxon>
        <taxon>Dikarya</taxon>
        <taxon>Ascomycota</taxon>
        <taxon>Pezizomycotina</taxon>
        <taxon>Sordariomycetes</taxon>
        <taxon>Xylariomycetidae</taxon>
        <taxon>Amphisphaeriales</taxon>
        <taxon>Apiosporaceae</taxon>
        <taxon>Apiospora</taxon>
    </lineage>
</organism>
<accession>A0ABR1T4E6</accession>
<feature type="region of interest" description="Disordered" evidence="1">
    <location>
        <begin position="1"/>
        <end position="29"/>
    </location>
</feature>
<sequence>MQVESGGDGYRHGDVEHRRNSDSGSPSRAFSTLAGDFDGAVFAVISVLLLPINDWSFGRQLSTNYDVPDCMRQEGRLFHRVRRSAVTRHSASIHAKST</sequence>
<keyword evidence="3" id="KW-1185">Reference proteome</keyword>
<proteinExistence type="predicted"/>